<feature type="transmembrane region" description="Helical" evidence="11">
    <location>
        <begin position="274"/>
        <end position="293"/>
    </location>
</feature>
<evidence type="ECO:0000256" key="9">
    <source>
        <dbReference type="ARBA" id="ARBA00023201"/>
    </source>
</evidence>
<evidence type="ECO:0000256" key="5">
    <source>
        <dbReference type="ARBA" id="ARBA00022989"/>
    </source>
</evidence>
<reference evidence="13 14" key="1">
    <citation type="journal article" date="2017" name="Mol. Biol. Evol.">
        <title>The 4-celled Tetrabaena socialis nuclear genome reveals the essential components for genetic control of cell number at the origin of multicellularity in the volvocine lineage.</title>
        <authorList>
            <person name="Featherston J."/>
            <person name="Arakaki Y."/>
            <person name="Hanschen E.R."/>
            <person name="Ferris P.J."/>
            <person name="Michod R.E."/>
            <person name="Olson B.J.S.C."/>
            <person name="Nozaki H."/>
            <person name="Durand P.M."/>
        </authorList>
    </citation>
    <scope>NUCLEOTIDE SEQUENCE [LARGE SCALE GENOMIC DNA]</scope>
    <source>
        <strain evidence="13 14">NIES-571</strain>
    </source>
</reference>
<comment type="caution">
    <text evidence="13">The sequence shown here is derived from an EMBL/GenBank/DDBJ whole genome shotgun (WGS) entry which is preliminary data.</text>
</comment>
<feature type="transmembrane region" description="Helical" evidence="11">
    <location>
        <begin position="313"/>
        <end position="336"/>
    </location>
</feature>
<feature type="domain" description="Citrate transporter-like" evidence="12">
    <location>
        <begin position="82"/>
        <end position="262"/>
    </location>
</feature>
<evidence type="ECO:0000256" key="11">
    <source>
        <dbReference type="SAM" id="Phobius"/>
    </source>
</evidence>
<comment type="subcellular location">
    <subcellularLocation>
        <location evidence="1">Membrane</location>
        <topology evidence="1">Multi-pass membrane protein</topology>
    </subcellularLocation>
</comment>
<keyword evidence="8 11" id="KW-0472">Membrane</keyword>
<proteinExistence type="inferred from homology"/>
<dbReference type="PANTHER" id="PTHR43269">
    <property type="entry name" value="SODIUM/PROTON ANTIPORTER 1-RELATED"/>
    <property type="match status" value="1"/>
</dbReference>
<feature type="transmembrane region" description="Helical" evidence="11">
    <location>
        <begin position="166"/>
        <end position="195"/>
    </location>
</feature>
<keyword evidence="4 11" id="KW-0812">Transmembrane</keyword>
<evidence type="ECO:0000256" key="3">
    <source>
        <dbReference type="ARBA" id="ARBA00022449"/>
    </source>
</evidence>
<name>A0A2J8AHL9_9CHLO</name>
<feature type="non-terminal residue" evidence="13">
    <location>
        <position position="382"/>
    </location>
</feature>
<keyword evidence="6" id="KW-0915">Sodium</keyword>
<evidence type="ECO:0000256" key="4">
    <source>
        <dbReference type="ARBA" id="ARBA00022692"/>
    </source>
</evidence>
<evidence type="ECO:0000256" key="7">
    <source>
        <dbReference type="ARBA" id="ARBA00023065"/>
    </source>
</evidence>
<evidence type="ECO:0000259" key="12">
    <source>
        <dbReference type="Pfam" id="PF03600"/>
    </source>
</evidence>
<dbReference type="OrthoDB" id="2865258at2759"/>
<accession>A0A2J8AHL9</accession>
<keyword evidence="9" id="KW-0739">Sodium transport</keyword>
<evidence type="ECO:0000256" key="8">
    <source>
        <dbReference type="ARBA" id="ARBA00023136"/>
    </source>
</evidence>
<evidence type="ECO:0000256" key="6">
    <source>
        <dbReference type="ARBA" id="ARBA00023053"/>
    </source>
</evidence>
<keyword evidence="7" id="KW-0406">Ion transport</keyword>
<dbReference type="Proteomes" id="UP000236333">
    <property type="component" value="Unassembled WGS sequence"/>
</dbReference>
<feature type="transmembrane region" description="Helical" evidence="11">
    <location>
        <begin position="124"/>
        <end position="146"/>
    </location>
</feature>
<dbReference type="PANTHER" id="PTHR43269:SF2">
    <property type="entry name" value="SODIUM_PROTON ANTIPORTER 1-RELATED"/>
    <property type="match status" value="1"/>
</dbReference>
<dbReference type="InterPro" id="IPR045016">
    <property type="entry name" value="NhaD-like"/>
</dbReference>
<comment type="similarity">
    <text evidence="10">Belongs to the NhaD Na(+)/H(+) (TC 2.A.62) antiporter family.</text>
</comment>
<keyword evidence="5 11" id="KW-1133">Transmembrane helix</keyword>
<sequence length="382" mass="39642">DLGAPSDQTAAAAAILPSNDYLQSLEPVVLPSSEQQEQQDATRLVGVCVTVAGLALATELNKGWIGGHQELAMSAVFLAGYAGIIVEESLGLSKAAVGLILAAALWSIRATAEGLDALDMEMGSALGEVSAVIFFLLGAMTVVEVVDSHQGFKVITQSIRPQSPTQLLVAVAAITFFMSSVLDNLTTTIVMVALLNKLCPDPEPRRFLGAVVVVAANAGGAWTPIGDVTTTMLWIHGQISTVPTMRDLLLTSLVSVAVPVAAWALTAPEFASKVVAGIIGLASAVVDNVPLVAATMGMYDMAAYPMDSSLWQLIAYCAGTGGSLLIIGSAAGVAYMGMERSAGFGWYARRITPWATAGYFAGLGVYQLQQWAAPQLLALSGP</sequence>
<feature type="transmembrane region" description="Helical" evidence="11">
    <location>
        <begin position="248"/>
        <end position="267"/>
    </location>
</feature>
<protein>
    <recommendedName>
        <fullName evidence="12">Citrate transporter-like domain-containing protein</fullName>
    </recommendedName>
</protein>
<keyword evidence="2" id="KW-0813">Transport</keyword>
<dbReference type="GO" id="GO:0006814">
    <property type="term" value="P:sodium ion transport"/>
    <property type="evidence" value="ECO:0007669"/>
    <property type="project" value="UniProtKB-KW"/>
</dbReference>
<keyword evidence="3" id="KW-0050">Antiport</keyword>
<dbReference type="EMBL" id="PGGS01000017">
    <property type="protein sequence ID" value="PNH12001.1"/>
    <property type="molecule type" value="Genomic_DNA"/>
</dbReference>
<evidence type="ECO:0000313" key="14">
    <source>
        <dbReference type="Proteomes" id="UP000236333"/>
    </source>
</evidence>
<gene>
    <name evidence="13" type="ORF">TSOC_001120</name>
</gene>
<dbReference type="InterPro" id="IPR004680">
    <property type="entry name" value="Cit_transptr-like_dom"/>
</dbReference>
<evidence type="ECO:0000313" key="13">
    <source>
        <dbReference type="EMBL" id="PNH12001.1"/>
    </source>
</evidence>
<feature type="transmembrane region" description="Helical" evidence="11">
    <location>
        <begin position="70"/>
        <end position="86"/>
    </location>
</feature>
<organism evidence="13 14">
    <name type="scientific">Tetrabaena socialis</name>
    <dbReference type="NCBI Taxonomy" id="47790"/>
    <lineage>
        <taxon>Eukaryota</taxon>
        <taxon>Viridiplantae</taxon>
        <taxon>Chlorophyta</taxon>
        <taxon>core chlorophytes</taxon>
        <taxon>Chlorophyceae</taxon>
        <taxon>CS clade</taxon>
        <taxon>Chlamydomonadales</taxon>
        <taxon>Tetrabaenaceae</taxon>
        <taxon>Tetrabaena</taxon>
    </lineage>
</organism>
<feature type="non-terminal residue" evidence="13">
    <location>
        <position position="1"/>
    </location>
</feature>
<dbReference type="AlphaFoldDB" id="A0A2J8AHL9"/>
<dbReference type="GO" id="GO:0016020">
    <property type="term" value="C:membrane"/>
    <property type="evidence" value="ECO:0007669"/>
    <property type="project" value="UniProtKB-SubCell"/>
</dbReference>
<evidence type="ECO:0000256" key="2">
    <source>
        <dbReference type="ARBA" id="ARBA00022448"/>
    </source>
</evidence>
<feature type="transmembrane region" description="Helical" evidence="11">
    <location>
        <begin position="92"/>
        <end position="112"/>
    </location>
</feature>
<evidence type="ECO:0000256" key="1">
    <source>
        <dbReference type="ARBA" id="ARBA00004141"/>
    </source>
</evidence>
<keyword evidence="14" id="KW-1185">Reference proteome</keyword>
<dbReference type="Pfam" id="PF03600">
    <property type="entry name" value="CitMHS"/>
    <property type="match status" value="1"/>
</dbReference>
<evidence type="ECO:0000256" key="10">
    <source>
        <dbReference type="ARBA" id="ARBA00025753"/>
    </source>
</evidence>
<dbReference type="GO" id="GO:0015297">
    <property type="term" value="F:antiporter activity"/>
    <property type="evidence" value="ECO:0007669"/>
    <property type="project" value="UniProtKB-KW"/>
</dbReference>